<reference evidence="1" key="1">
    <citation type="journal article" date="2023" name="Mol. Phylogenet. Evol.">
        <title>Genome-scale phylogeny and comparative genomics of the fungal order Sordariales.</title>
        <authorList>
            <person name="Hensen N."/>
            <person name="Bonometti L."/>
            <person name="Westerberg I."/>
            <person name="Brannstrom I.O."/>
            <person name="Guillou S."/>
            <person name="Cros-Aarteil S."/>
            <person name="Calhoun S."/>
            <person name="Haridas S."/>
            <person name="Kuo A."/>
            <person name="Mondo S."/>
            <person name="Pangilinan J."/>
            <person name="Riley R."/>
            <person name="LaButti K."/>
            <person name="Andreopoulos B."/>
            <person name="Lipzen A."/>
            <person name="Chen C."/>
            <person name="Yan M."/>
            <person name="Daum C."/>
            <person name="Ng V."/>
            <person name="Clum A."/>
            <person name="Steindorff A."/>
            <person name="Ohm R.A."/>
            <person name="Martin F."/>
            <person name="Silar P."/>
            <person name="Natvig D.O."/>
            <person name="Lalanne C."/>
            <person name="Gautier V."/>
            <person name="Ament-Velasquez S.L."/>
            <person name="Kruys A."/>
            <person name="Hutchinson M.I."/>
            <person name="Powell A.J."/>
            <person name="Barry K."/>
            <person name="Miller A.N."/>
            <person name="Grigoriev I.V."/>
            <person name="Debuchy R."/>
            <person name="Gladieux P."/>
            <person name="Hiltunen Thoren M."/>
            <person name="Johannesson H."/>
        </authorList>
    </citation>
    <scope>NUCLEOTIDE SEQUENCE</scope>
    <source>
        <strain evidence="1">PSN293</strain>
    </source>
</reference>
<sequence length="220" mass="24294">MTLNWDPPHLFTLVRHRDFSLLLQVSPFALSLQAFNMTPQSMRTSLARSVTWRMKRGGSVSHVVLISATIAGRSKFPIAQGAKVKHTRRWIPMFSTDSTASSNATQTRTMISKPSYTEVTSTPRGSVLLGREGRGILLHNSNRPTAWSSSCWTATRASTKIATHSWFHLLDRPVLGIKMLMDQQNLSDDLGAFQTPVCGVPGDCVPTTGDVHLYSDPLTN</sequence>
<dbReference type="EMBL" id="MU858147">
    <property type="protein sequence ID" value="KAK4211515.1"/>
    <property type="molecule type" value="Genomic_DNA"/>
</dbReference>
<evidence type="ECO:0000313" key="1">
    <source>
        <dbReference type="EMBL" id="KAK4211515.1"/>
    </source>
</evidence>
<proteinExistence type="predicted"/>
<comment type="caution">
    <text evidence="1">The sequence shown here is derived from an EMBL/GenBank/DDBJ whole genome shotgun (WGS) entry which is preliminary data.</text>
</comment>
<organism evidence="1 2">
    <name type="scientific">Rhypophila decipiens</name>
    <dbReference type="NCBI Taxonomy" id="261697"/>
    <lineage>
        <taxon>Eukaryota</taxon>
        <taxon>Fungi</taxon>
        <taxon>Dikarya</taxon>
        <taxon>Ascomycota</taxon>
        <taxon>Pezizomycotina</taxon>
        <taxon>Sordariomycetes</taxon>
        <taxon>Sordariomycetidae</taxon>
        <taxon>Sordariales</taxon>
        <taxon>Naviculisporaceae</taxon>
        <taxon>Rhypophila</taxon>
    </lineage>
</organism>
<protein>
    <submittedName>
        <fullName evidence="1">Uncharacterized protein</fullName>
    </submittedName>
</protein>
<keyword evidence="2" id="KW-1185">Reference proteome</keyword>
<reference evidence="1" key="2">
    <citation type="submission" date="2023-05" db="EMBL/GenBank/DDBJ databases">
        <authorList>
            <consortium name="Lawrence Berkeley National Laboratory"/>
            <person name="Steindorff A."/>
            <person name="Hensen N."/>
            <person name="Bonometti L."/>
            <person name="Westerberg I."/>
            <person name="Brannstrom I.O."/>
            <person name="Guillou S."/>
            <person name="Cros-Aarteil S."/>
            <person name="Calhoun S."/>
            <person name="Haridas S."/>
            <person name="Kuo A."/>
            <person name="Mondo S."/>
            <person name="Pangilinan J."/>
            <person name="Riley R."/>
            <person name="Labutti K."/>
            <person name="Andreopoulos B."/>
            <person name="Lipzen A."/>
            <person name="Chen C."/>
            <person name="Yanf M."/>
            <person name="Daum C."/>
            <person name="Ng V."/>
            <person name="Clum A."/>
            <person name="Ohm R."/>
            <person name="Martin F."/>
            <person name="Silar P."/>
            <person name="Natvig D."/>
            <person name="Lalanne C."/>
            <person name="Gautier V."/>
            <person name="Ament-Velasquez S.L."/>
            <person name="Kruys A."/>
            <person name="Hutchinson M.I."/>
            <person name="Powell A.J."/>
            <person name="Barry K."/>
            <person name="Miller A.N."/>
            <person name="Grigoriev I.V."/>
            <person name="Debuchy R."/>
            <person name="Gladieux P."/>
            <person name="Thoren M.H."/>
            <person name="Johannesson H."/>
        </authorList>
    </citation>
    <scope>NUCLEOTIDE SEQUENCE</scope>
    <source>
        <strain evidence="1">PSN293</strain>
    </source>
</reference>
<evidence type="ECO:0000313" key="2">
    <source>
        <dbReference type="Proteomes" id="UP001301769"/>
    </source>
</evidence>
<dbReference type="AlphaFoldDB" id="A0AAN6Y486"/>
<name>A0AAN6Y486_9PEZI</name>
<gene>
    <name evidence="1" type="ORF">QBC37DRAFT_12040</name>
</gene>
<accession>A0AAN6Y486</accession>
<dbReference type="Proteomes" id="UP001301769">
    <property type="component" value="Unassembled WGS sequence"/>
</dbReference>